<feature type="region of interest" description="Catalytic" evidence="14">
    <location>
        <begin position="212"/>
        <end position="503"/>
    </location>
</feature>
<dbReference type="InterPro" id="IPR004154">
    <property type="entry name" value="Anticodon-bd"/>
</dbReference>
<evidence type="ECO:0000256" key="1">
    <source>
        <dbReference type="ARBA" id="ARBA00004496"/>
    </source>
</evidence>
<evidence type="ECO:0000256" key="9">
    <source>
        <dbReference type="ARBA" id="ARBA00022840"/>
    </source>
</evidence>
<dbReference type="InterPro" id="IPR045864">
    <property type="entry name" value="aa-tRNA-synth_II/BPL/LPL"/>
</dbReference>
<keyword evidence="11 14" id="KW-0648">Protein biosynthesis</keyword>
<dbReference type="InterPro" id="IPR018163">
    <property type="entry name" value="Thr/Ala-tRNA-synth_IIc_edit"/>
</dbReference>
<keyword evidence="4 14" id="KW-0820">tRNA-binding</keyword>
<keyword evidence="12 14" id="KW-0030">Aminoacyl-tRNA synthetase</keyword>
<feature type="binding site" evidence="14">
    <location>
        <position position="480"/>
    </location>
    <ligand>
        <name>Zn(2+)</name>
        <dbReference type="ChEBI" id="CHEBI:29105"/>
        <note>catalytic</note>
    </ligand>
</feature>
<dbReference type="GO" id="GO:0005524">
    <property type="term" value="F:ATP binding"/>
    <property type="evidence" value="ECO:0007669"/>
    <property type="project" value="UniProtKB-UniRule"/>
</dbReference>
<comment type="cofactor">
    <cofactor evidence="14">
        <name>Zn(2+)</name>
        <dbReference type="ChEBI" id="CHEBI:29105"/>
    </cofactor>
    <text evidence="14">Binds 1 zinc ion per subunit.</text>
</comment>
<keyword evidence="8 14" id="KW-0862">Zinc</keyword>
<dbReference type="InterPro" id="IPR002320">
    <property type="entry name" value="Thr-tRNA-ligase_IIa"/>
</dbReference>
<comment type="subunit">
    <text evidence="14">Homodimer.</text>
</comment>
<dbReference type="SUPFAM" id="SSF55186">
    <property type="entry name" value="ThrRS/AlaRS common domain"/>
    <property type="match status" value="1"/>
</dbReference>
<dbReference type="SUPFAM" id="SSF55681">
    <property type="entry name" value="Class II aaRS and biotin synthetases"/>
    <property type="match status" value="1"/>
</dbReference>
<keyword evidence="6 14" id="KW-0479">Metal-binding</keyword>
<evidence type="ECO:0000256" key="4">
    <source>
        <dbReference type="ARBA" id="ARBA00022555"/>
    </source>
</evidence>
<dbReference type="Pfam" id="PF07973">
    <property type="entry name" value="tRNA_SAD"/>
    <property type="match status" value="1"/>
</dbReference>
<dbReference type="Proteomes" id="UP000188298">
    <property type="component" value="Chromosome"/>
</dbReference>
<evidence type="ECO:0000256" key="5">
    <source>
        <dbReference type="ARBA" id="ARBA00022598"/>
    </source>
</evidence>
<evidence type="ECO:0000256" key="2">
    <source>
        <dbReference type="ARBA" id="ARBA00008226"/>
    </source>
</evidence>
<dbReference type="Gene3D" id="3.30.930.10">
    <property type="entry name" value="Bira Bifunctional Protein, Domain 2"/>
    <property type="match status" value="1"/>
</dbReference>
<dbReference type="SMART" id="SM00863">
    <property type="entry name" value="tRNA_SAD"/>
    <property type="match status" value="1"/>
</dbReference>
<evidence type="ECO:0000313" key="16">
    <source>
        <dbReference type="EMBL" id="AQQ58765.1"/>
    </source>
</evidence>
<dbReference type="GO" id="GO:0005829">
    <property type="term" value="C:cytosol"/>
    <property type="evidence" value="ECO:0007669"/>
    <property type="project" value="TreeGrafter"/>
</dbReference>
<feature type="binding site" evidence="14">
    <location>
        <position position="355"/>
    </location>
    <ligand>
        <name>Zn(2+)</name>
        <dbReference type="ChEBI" id="CHEBI:29105"/>
        <note>catalytic</note>
    </ligand>
</feature>
<comment type="similarity">
    <text evidence="2 14">Belongs to the class-II aminoacyl-tRNA synthetase family.</text>
</comment>
<dbReference type="InterPro" id="IPR047246">
    <property type="entry name" value="ThrRS_anticodon"/>
</dbReference>
<keyword evidence="10 14" id="KW-0694">RNA-binding</keyword>
<dbReference type="PANTHER" id="PTHR11451:SF44">
    <property type="entry name" value="THREONINE--TRNA LIGASE, CHLOROPLASTIC_MITOCHONDRIAL 2"/>
    <property type="match status" value="1"/>
</dbReference>
<evidence type="ECO:0000256" key="3">
    <source>
        <dbReference type="ARBA" id="ARBA00022490"/>
    </source>
</evidence>
<keyword evidence="7 14" id="KW-0547">Nucleotide-binding</keyword>
<evidence type="ECO:0000313" key="17">
    <source>
        <dbReference type="Proteomes" id="UP000188298"/>
    </source>
</evidence>
<dbReference type="FunFam" id="3.30.930.10:FF:000019">
    <property type="entry name" value="Threonine--tRNA ligase"/>
    <property type="match status" value="1"/>
</dbReference>
<dbReference type="InterPro" id="IPR006195">
    <property type="entry name" value="aa-tRNA-synth_II"/>
</dbReference>
<dbReference type="AlphaFoldDB" id="A0A1Q2LED0"/>
<accession>A0A1Q2LED0</accession>
<evidence type="ECO:0000256" key="12">
    <source>
        <dbReference type="ARBA" id="ARBA00023146"/>
    </source>
</evidence>
<gene>
    <name evidence="14" type="primary">thrS</name>
    <name evidence="16" type="ORF">XJ32_00170</name>
</gene>
<dbReference type="Gene3D" id="3.40.50.800">
    <property type="entry name" value="Anticodon-binding domain"/>
    <property type="match status" value="1"/>
</dbReference>
<dbReference type="CDD" id="cd00860">
    <property type="entry name" value="ThrRS_anticodon"/>
    <property type="match status" value="1"/>
</dbReference>
<keyword evidence="3 14" id="KW-0963">Cytoplasm</keyword>
<dbReference type="NCBIfam" id="TIGR00418">
    <property type="entry name" value="thrS"/>
    <property type="match status" value="1"/>
</dbReference>
<dbReference type="Pfam" id="PF03129">
    <property type="entry name" value="HGTP_anticodon"/>
    <property type="match status" value="1"/>
</dbReference>
<dbReference type="InterPro" id="IPR002314">
    <property type="entry name" value="aa-tRNA-synt_IIb"/>
</dbReference>
<dbReference type="Gene3D" id="3.30.980.10">
    <property type="entry name" value="Threonyl-trna Synthetase, Chain A, domain 2"/>
    <property type="match status" value="1"/>
</dbReference>
<dbReference type="HAMAP" id="MF_00184">
    <property type="entry name" value="Thr_tRNA_synth"/>
    <property type="match status" value="1"/>
</dbReference>
<evidence type="ECO:0000256" key="14">
    <source>
        <dbReference type="HAMAP-Rule" id="MF_00184"/>
    </source>
</evidence>
<keyword evidence="5 14" id="KW-0436">Ligase</keyword>
<dbReference type="CDD" id="cd00771">
    <property type="entry name" value="ThrRS_core"/>
    <property type="match status" value="1"/>
</dbReference>
<dbReference type="GO" id="GO:0046872">
    <property type="term" value="F:metal ion binding"/>
    <property type="evidence" value="ECO:0007669"/>
    <property type="project" value="UniProtKB-KW"/>
</dbReference>
<sequence length="612" mass="70528">MQHIIGYIHNNSIIDTQTAAENNLNTQSLEPIYFTDTPNAHEIIRHTCAHLLAEAIKALYPEAKFFVGPVVDEGFYYDFKVDSKIGVDDLATIESKMKEIAKKGHKLTKIHLSRKEAIERFSGDELKQAVMSKIEGDDFSIYQQGDFEDLCRGPHLPHLKLLQAFKLTKISGAYLGGDEDSEVLTRIYGIAFAEKENLKQYLFQLEEAKKRDHRRLGVEMELFTFEEDVGAGLPIWLPKGARLRRRIEELLTRALILNEYEPVRCPEILKSDVWKISGHYTHYKENMYFTTIDEVEYGIKPMNCVGHIKVYQNSIRSYRELPLRFYEYGVVHRHEKSGVLHGLLRVREFTQDDAHIFCRPEQIENEVNNILRFTHKIMNAFGFSYEMELSTRPEQSIGEDSVWESATLALQNALASNNISYQVDEGGGAFYGPKIDIKITDAIGRKWQCGTIQIDMNLPERFNLSYIDENNEHAMPVMIHRAILGSFERFVAILTEHFGGEFPFFIAPTQVIIIPINEAHVSMAQNLQNELRLRGIYAELSLKNESLNKKIRTAEKQKVPMIALIGDKELNNNSVSIRDRRMKMDSGENMQYEMSMQEFLEKTSNLHREVSF</sequence>
<comment type="catalytic activity">
    <reaction evidence="13 14">
        <text>tRNA(Thr) + L-threonine + ATP = L-threonyl-tRNA(Thr) + AMP + diphosphate + H(+)</text>
        <dbReference type="Rhea" id="RHEA:24624"/>
        <dbReference type="Rhea" id="RHEA-COMP:9670"/>
        <dbReference type="Rhea" id="RHEA-COMP:9704"/>
        <dbReference type="ChEBI" id="CHEBI:15378"/>
        <dbReference type="ChEBI" id="CHEBI:30616"/>
        <dbReference type="ChEBI" id="CHEBI:33019"/>
        <dbReference type="ChEBI" id="CHEBI:57926"/>
        <dbReference type="ChEBI" id="CHEBI:78442"/>
        <dbReference type="ChEBI" id="CHEBI:78534"/>
        <dbReference type="ChEBI" id="CHEBI:456215"/>
        <dbReference type="EC" id="6.1.1.3"/>
    </reaction>
</comment>
<dbReference type="GO" id="GO:0000049">
    <property type="term" value="F:tRNA binding"/>
    <property type="evidence" value="ECO:0007669"/>
    <property type="project" value="UniProtKB-KW"/>
</dbReference>
<keyword evidence="9 14" id="KW-0067">ATP-binding</keyword>
<dbReference type="InterPro" id="IPR012947">
    <property type="entry name" value="tRNA_SAD"/>
</dbReference>
<comment type="subcellular location">
    <subcellularLocation>
        <location evidence="1 14">Cytoplasm</location>
    </subcellularLocation>
</comment>
<evidence type="ECO:0000256" key="13">
    <source>
        <dbReference type="ARBA" id="ARBA00049515"/>
    </source>
</evidence>
<dbReference type="EC" id="6.1.1.3" evidence="14"/>
<evidence type="ECO:0000256" key="6">
    <source>
        <dbReference type="ARBA" id="ARBA00022723"/>
    </source>
</evidence>
<protein>
    <recommendedName>
        <fullName evidence="14">Threonine--tRNA ligase</fullName>
        <ecNumber evidence="14">6.1.1.3</ecNumber>
    </recommendedName>
    <alternativeName>
        <fullName evidence="14">Threonyl-tRNA synthetase</fullName>
        <shortName evidence="14">ThrRS</shortName>
    </alternativeName>
</protein>
<dbReference type="PRINTS" id="PR01047">
    <property type="entry name" value="TRNASYNTHTHR"/>
</dbReference>
<proteinExistence type="inferred from homology"/>
<dbReference type="Gene3D" id="3.30.54.20">
    <property type="match status" value="1"/>
</dbReference>
<dbReference type="PROSITE" id="PS50862">
    <property type="entry name" value="AA_TRNA_LIGASE_II"/>
    <property type="match status" value="1"/>
</dbReference>
<dbReference type="Pfam" id="PF00587">
    <property type="entry name" value="tRNA-synt_2b"/>
    <property type="match status" value="1"/>
</dbReference>
<feature type="binding site" evidence="14">
    <location>
        <position position="304"/>
    </location>
    <ligand>
        <name>Zn(2+)</name>
        <dbReference type="ChEBI" id="CHEBI:29105"/>
        <note>catalytic</note>
    </ligand>
</feature>
<evidence type="ECO:0000256" key="7">
    <source>
        <dbReference type="ARBA" id="ARBA00022741"/>
    </source>
</evidence>
<evidence type="ECO:0000256" key="8">
    <source>
        <dbReference type="ARBA" id="ARBA00022833"/>
    </source>
</evidence>
<reference evidence="16 17" key="1">
    <citation type="submission" date="2017-02" db="EMBL/GenBank/DDBJ databases">
        <title>Whole genome sequencing of Helicobacter bilis strain AAQJH.</title>
        <authorList>
            <person name="Conlan S."/>
            <person name="Thomas P.J."/>
            <person name="Mullikin J."/>
            <person name="Palmore T.N."/>
            <person name="Frank K.M."/>
            <person name="Segre J.A."/>
        </authorList>
    </citation>
    <scope>NUCLEOTIDE SEQUENCE [LARGE SCALE GENOMIC DNA]</scope>
    <source>
        <strain evidence="16 17">AAQJH</strain>
    </source>
</reference>
<dbReference type="GO" id="GO:0006435">
    <property type="term" value="P:threonyl-tRNA aminoacylation"/>
    <property type="evidence" value="ECO:0007669"/>
    <property type="project" value="UniProtKB-UniRule"/>
</dbReference>
<name>A0A1Q2LED0_9HELI</name>
<evidence type="ECO:0000259" key="15">
    <source>
        <dbReference type="PROSITE" id="PS50862"/>
    </source>
</evidence>
<dbReference type="InterPro" id="IPR033728">
    <property type="entry name" value="ThrRS_core"/>
</dbReference>
<organism evidence="16 17">
    <name type="scientific">Helicobacter bilis</name>
    <dbReference type="NCBI Taxonomy" id="37372"/>
    <lineage>
        <taxon>Bacteria</taxon>
        <taxon>Pseudomonadati</taxon>
        <taxon>Campylobacterota</taxon>
        <taxon>Epsilonproteobacteria</taxon>
        <taxon>Campylobacterales</taxon>
        <taxon>Helicobacteraceae</taxon>
        <taxon>Helicobacter</taxon>
    </lineage>
</organism>
<feature type="domain" description="Aminoacyl-transfer RNA synthetases class-II family profile" evidence="15">
    <location>
        <begin position="238"/>
        <end position="503"/>
    </location>
</feature>
<dbReference type="SUPFAM" id="SSF52954">
    <property type="entry name" value="Class II aaRS ABD-related"/>
    <property type="match status" value="1"/>
</dbReference>
<evidence type="ECO:0000256" key="10">
    <source>
        <dbReference type="ARBA" id="ARBA00022884"/>
    </source>
</evidence>
<dbReference type="FunFam" id="3.30.980.10:FF:000005">
    <property type="entry name" value="Threonyl-tRNA synthetase, mitochondrial"/>
    <property type="match status" value="1"/>
</dbReference>
<dbReference type="EMBL" id="CP019645">
    <property type="protein sequence ID" value="AQQ58765.1"/>
    <property type="molecule type" value="Genomic_DNA"/>
</dbReference>
<dbReference type="KEGG" id="hbl:XJ32_00170"/>
<dbReference type="PANTHER" id="PTHR11451">
    <property type="entry name" value="THREONINE-TRNA LIGASE"/>
    <property type="match status" value="1"/>
</dbReference>
<evidence type="ECO:0000256" key="11">
    <source>
        <dbReference type="ARBA" id="ARBA00022917"/>
    </source>
</evidence>
<dbReference type="InterPro" id="IPR036621">
    <property type="entry name" value="Anticodon-bd_dom_sf"/>
</dbReference>
<dbReference type="GO" id="GO:0004829">
    <property type="term" value="F:threonine-tRNA ligase activity"/>
    <property type="evidence" value="ECO:0007669"/>
    <property type="project" value="UniProtKB-UniRule"/>
</dbReference>